<dbReference type="Pfam" id="PF07589">
    <property type="entry name" value="PEP-CTERM"/>
    <property type="match status" value="1"/>
</dbReference>
<feature type="chain" id="PRO_5035312517" description="Ice-binding protein C-terminal domain-containing protein" evidence="1">
    <location>
        <begin position="21"/>
        <end position="221"/>
    </location>
</feature>
<name>A0A809S4M1_9BACT</name>
<feature type="domain" description="Ice-binding protein C-terminal" evidence="2">
    <location>
        <begin position="196"/>
        <end position="219"/>
    </location>
</feature>
<dbReference type="AlphaFoldDB" id="A0A809S4M1"/>
<evidence type="ECO:0000256" key="1">
    <source>
        <dbReference type="SAM" id="SignalP"/>
    </source>
</evidence>
<dbReference type="EMBL" id="AP021858">
    <property type="protein sequence ID" value="BBO23656.1"/>
    <property type="molecule type" value="Genomic_DNA"/>
</dbReference>
<dbReference type="InterPro" id="IPR013424">
    <property type="entry name" value="Ice-binding_C"/>
</dbReference>
<dbReference type="KEGG" id="npy:NPRO_12510"/>
<gene>
    <name evidence="3" type="ORF">NPRO_12510</name>
</gene>
<evidence type="ECO:0000313" key="3">
    <source>
        <dbReference type="EMBL" id="BBO23656.1"/>
    </source>
</evidence>
<feature type="signal peptide" evidence="1">
    <location>
        <begin position="1"/>
        <end position="20"/>
    </location>
</feature>
<sequence length="221" mass="23129">MKPVLATVFLAIGASTCAFALNLTGIALFSADTSGNPSGGQLWNTLGGEVTYNLYLRQGTAWVNSGNGAEARIDVPLAPGVHFFDIYGQPGSGSHFGVSLMFDGTDNAPRIAAHNPSAGSDTGFSVTSSGSVYDLNSVLRPTPNSLSYSSGGLTATLTKFIYMTPTMPPVQDLVQGYNNIPGGGNDYHGVIELTVVPEPSSMLVLGAGVACSYFARRRRRR</sequence>
<organism evidence="3 4">
    <name type="scientific">Candidatus Nitrosymbiomonas proteolyticus</name>
    <dbReference type="NCBI Taxonomy" id="2608984"/>
    <lineage>
        <taxon>Bacteria</taxon>
        <taxon>Bacillati</taxon>
        <taxon>Armatimonadota</taxon>
        <taxon>Armatimonadota incertae sedis</taxon>
        <taxon>Candidatus Nitrosymbiomonas</taxon>
    </lineage>
</organism>
<protein>
    <recommendedName>
        <fullName evidence="2">Ice-binding protein C-terminal domain-containing protein</fullName>
    </recommendedName>
</protein>
<evidence type="ECO:0000313" key="4">
    <source>
        <dbReference type="Proteomes" id="UP000662873"/>
    </source>
</evidence>
<dbReference type="NCBIfam" id="TIGR02595">
    <property type="entry name" value="PEP_CTERM"/>
    <property type="match status" value="1"/>
</dbReference>
<reference evidence="3" key="1">
    <citation type="journal article" name="DNA Res.">
        <title>The physiological potential of anammox bacteria as revealed by their core genome structure.</title>
        <authorList>
            <person name="Okubo T."/>
            <person name="Toyoda A."/>
            <person name="Fukuhara K."/>
            <person name="Uchiyama I."/>
            <person name="Harigaya Y."/>
            <person name="Kuroiwa M."/>
            <person name="Suzuki T."/>
            <person name="Murakami Y."/>
            <person name="Suwa Y."/>
            <person name="Takami H."/>
        </authorList>
    </citation>
    <scope>NUCLEOTIDE SEQUENCE</scope>
    <source>
        <strain evidence="3">317325-2</strain>
    </source>
</reference>
<proteinExistence type="predicted"/>
<dbReference type="Proteomes" id="UP000662873">
    <property type="component" value="Chromosome"/>
</dbReference>
<evidence type="ECO:0000259" key="2">
    <source>
        <dbReference type="Pfam" id="PF07589"/>
    </source>
</evidence>
<accession>A0A809S4M1</accession>
<keyword evidence="1" id="KW-0732">Signal</keyword>